<sequence length="143" mass="16379">MSFGLKDYIPMYEFIVNLAYLIILRAKYLMKRKVQTSLARKVQKLSWSDHEFEREVEKAIGCPHPCLQVVEVVGFVGRTIDVELVMYLLEHAGKLERIVLNPAFPWTIGTPLEFIEFKETKAARECALQLKASVPRGAELVVL</sequence>
<keyword evidence="4" id="KW-1185">Reference proteome</keyword>
<feature type="domain" description="FBD" evidence="2">
    <location>
        <begin position="60"/>
        <end position="99"/>
    </location>
</feature>
<keyword evidence="1" id="KW-1133">Transmembrane helix</keyword>
<keyword evidence="1" id="KW-0472">Membrane</keyword>
<name>A0AA88U5I4_9ASTE</name>
<protein>
    <recommendedName>
        <fullName evidence="2">FBD domain-containing protein</fullName>
    </recommendedName>
</protein>
<comment type="caution">
    <text evidence="3">The sequence shown here is derived from an EMBL/GenBank/DDBJ whole genome shotgun (WGS) entry which is preliminary data.</text>
</comment>
<gene>
    <name evidence="3" type="ORF">RJ640_030321</name>
</gene>
<organism evidence="3 4">
    <name type="scientific">Escallonia rubra</name>
    <dbReference type="NCBI Taxonomy" id="112253"/>
    <lineage>
        <taxon>Eukaryota</taxon>
        <taxon>Viridiplantae</taxon>
        <taxon>Streptophyta</taxon>
        <taxon>Embryophyta</taxon>
        <taxon>Tracheophyta</taxon>
        <taxon>Spermatophyta</taxon>
        <taxon>Magnoliopsida</taxon>
        <taxon>eudicotyledons</taxon>
        <taxon>Gunneridae</taxon>
        <taxon>Pentapetalae</taxon>
        <taxon>asterids</taxon>
        <taxon>campanulids</taxon>
        <taxon>Escalloniales</taxon>
        <taxon>Escalloniaceae</taxon>
        <taxon>Escallonia</taxon>
    </lineage>
</organism>
<proteinExistence type="predicted"/>
<accession>A0AA88U5I4</accession>
<keyword evidence="1" id="KW-0812">Transmembrane</keyword>
<evidence type="ECO:0000313" key="4">
    <source>
        <dbReference type="Proteomes" id="UP001187471"/>
    </source>
</evidence>
<evidence type="ECO:0000256" key="1">
    <source>
        <dbReference type="SAM" id="Phobius"/>
    </source>
</evidence>
<evidence type="ECO:0000313" key="3">
    <source>
        <dbReference type="EMBL" id="KAK2971355.1"/>
    </source>
</evidence>
<feature type="transmembrane region" description="Helical" evidence="1">
    <location>
        <begin position="12"/>
        <end position="30"/>
    </location>
</feature>
<dbReference type="Proteomes" id="UP001187471">
    <property type="component" value="Unassembled WGS sequence"/>
</dbReference>
<dbReference type="AlphaFoldDB" id="A0AA88U5I4"/>
<dbReference type="Pfam" id="PF08387">
    <property type="entry name" value="FBD"/>
    <property type="match status" value="1"/>
</dbReference>
<evidence type="ECO:0000259" key="2">
    <source>
        <dbReference type="Pfam" id="PF08387"/>
    </source>
</evidence>
<dbReference type="EMBL" id="JAVXUO010002587">
    <property type="protein sequence ID" value="KAK2971355.1"/>
    <property type="molecule type" value="Genomic_DNA"/>
</dbReference>
<reference evidence="3" key="1">
    <citation type="submission" date="2022-12" db="EMBL/GenBank/DDBJ databases">
        <title>Draft genome assemblies for two species of Escallonia (Escalloniales).</title>
        <authorList>
            <person name="Chanderbali A."/>
            <person name="Dervinis C."/>
            <person name="Anghel I."/>
            <person name="Soltis D."/>
            <person name="Soltis P."/>
            <person name="Zapata F."/>
        </authorList>
    </citation>
    <scope>NUCLEOTIDE SEQUENCE</scope>
    <source>
        <strain evidence="3">UCBG92.1500</strain>
        <tissue evidence="3">Leaf</tissue>
    </source>
</reference>
<dbReference type="InterPro" id="IPR006566">
    <property type="entry name" value="FBD"/>
</dbReference>